<dbReference type="HOGENOM" id="CLU_3265651_0_0_10"/>
<protein>
    <submittedName>
        <fullName evidence="1">Uncharacterized protein</fullName>
    </submittedName>
</protein>
<dbReference type="Proteomes" id="UP000003416">
    <property type="component" value="Unassembled WGS sequence"/>
</dbReference>
<keyword evidence="2" id="KW-1185">Reference proteome</keyword>
<dbReference type="AlphaFoldDB" id="F3PTF4"/>
<proteinExistence type="predicted"/>
<dbReference type="STRING" id="763034.HMPREF9446_02022"/>
<accession>F3PTF4</accession>
<organism evidence="1 2">
    <name type="scientific">Bacteroides fluxus YIT 12057</name>
    <dbReference type="NCBI Taxonomy" id="763034"/>
    <lineage>
        <taxon>Bacteria</taxon>
        <taxon>Pseudomonadati</taxon>
        <taxon>Bacteroidota</taxon>
        <taxon>Bacteroidia</taxon>
        <taxon>Bacteroidales</taxon>
        <taxon>Bacteroidaceae</taxon>
        <taxon>Bacteroides</taxon>
    </lineage>
</organism>
<evidence type="ECO:0000313" key="2">
    <source>
        <dbReference type="Proteomes" id="UP000003416"/>
    </source>
</evidence>
<reference evidence="1 2" key="1">
    <citation type="submission" date="2011-02" db="EMBL/GenBank/DDBJ databases">
        <authorList>
            <person name="Weinstock G."/>
            <person name="Sodergren E."/>
            <person name="Clifton S."/>
            <person name="Fulton L."/>
            <person name="Fulton B."/>
            <person name="Courtney L."/>
            <person name="Fronick C."/>
            <person name="Harrison M."/>
            <person name="Strong C."/>
            <person name="Farmer C."/>
            <person name="Delahaunty K."/>
            <person name="Markovic C."/>
            <person name="Hall O."/>
            <person name="Minx P."/>
            <person name="Tomlinson C."/>
            <person name="Mitreva M."/>
            <person name="Hou S."/>
            <person name="Chen J."/>
            <person name="Wollam A."/>
            <person name="Pepin K.H."/>
            <person name="Johnson M."/>
            <person name="Bhonagiri V."/>
            <person name="Zhang X."/>
            <person name="Suruliraj S."/>
            <person name="Warren W."/>
            <person name="Chinwalla A."/>
            <person name="Mardis E.R."/>
            <person name="Wilson R.K."/>
        </authorList>
    </citation>
    <scope>NUCLEOTIDE SEQUENCE [LARGE SCALE GENOMIC DNA]</scope>
    <source>
        <strain evidence="1 2">YIT 12057</strain>
    </source>
</reference>
<comment type="caution">
    <text evidence="1">The sequence shown here is derived from an EMBL/GenBank/DDBJ whole genome shotgun (WGS) entry which is preliminary data.</text>
</comment>
<sequence>MEIGLLFISRKYCIPCFIASHLLHQGIKVFTLLGNDRYTKR</sequence>
<gene>
    <name evidence="1" type="ORF">HMPREF9446_02022</name>
</gene>
<dbReference type="EMBL" id="AFBN01000036">
    <property type="protein sequence ID" value="EGF56879.1"/>
    <property type="molecule type" value="Genomic_DNA"/>
</dbReference>
<evidence type="ECO:0000313" key="1">
    <source>
        <dbReference type="EMBL" id="EGF56879.1"/>
    </source>
</evidence>
<name>F3PTF4_9BACE</name>